<evidence type="ECO:0000313" key="1">
    <source>
        <dbReference type="EMBL" id="AFQ44259.1"/>
    </source>
</evidence>
<organism evidence="1 2">
    <name type="scientific">Desulfosporosinus meridiei (strain ATCC BAA-275 / DSM 13257 / KCTC 12902 / NCIMB 13706 / S10)</name>
    <dbReference type="NCBI Taxonomy" id="768704"/>
    <lineage>
        <taxon>Bacteria</taxon>
        <taxon>Bacillati</taxon>
        <taxon>Bacillota</taxon>
        <taxon>Clostridia</taxon>
        <taxon>Eubacteriales</taxon>
        <taxon>Desulfitobacteriaceae</taxon>
        <taxon>Desulfosporosinus</taxon>
    </lineage>
</organism>
<proteinExistence type="predicted"/>
<sequence length="61" mass="7380">MSRYTFIASDYELQEIDSIWFGENEFEEMFHKKIELSKINSCDFELLDQRDCCFINEGFHS</sequence>
<dbReference type="AlphaFoldDB" id="J7IVS4"/>
<dbReference type="Proteomes" id="UP000005262">
    <property type="component" value="Chromosome"/>
</dbReference>
<reference evidence="2" key="2">
    <citation type="submission" date="2012-08" db="EMBL/GenBank/DDBJ databases">
        <title>Finished genome of Desulfosporosinus meridiei DSM 13257.</title>
        <authorList>
            <person name="Huntemann M."/>
            <person name="Wei C.-L."/>
            <person name="Han J."/>
            <person name="Detter J.C."/>
            <person name="Han C."/>
            <person name="Davenport K."/>
            <person name="Daligault H."/>
            <person name="Erkkila T."/>
            <person name="Gu W."/>
            <person name="Munk A.C.C."/>
            <person name="Teshima H."/>
            <person name="Xu Y."/>
            <person name="Chain P."/>
            <person name="Tapia R."/>
            <person name="Chen A."/>
            <person name="Krypides N."/>
            <person name="Mavromatis K."/>
            <person name="Markowitz V."/>
            <person name="Szeto E."/>
            <person name="Ivanova N."/>
            <person name="Mikhailova N."/>
            <person name="Ovchinnikova G."/>
            <person name="Pagani I."/>
            <person name="Pati A."/>
            <person name="Goodwin L."/>
            <person name="Peters L."/>
            <person name="Pitluck S."/>
            <person name="Woyke T."/>
            <person name="Pester M."/>
            <person name="Spring S."/>
            <person name="Ollivier B."/>
            <person name="Rattei T."/>
            <person name="Klenk H.-P."/>
            <person name="Wagner M."/>
            <person name="Loy A."/>
        </authorList>
    </citation>
    <scope>NUCLEOTIDE SEQUENCE [LARGE SCALE GENOMIC DNA]</scope>
    <source>
        <strain evidence="2">ATCC BAA-275 / DSM 13257 / NCIMB 13706 / S10</strain>
    </source>
</reference>
<gene>
    <name evidence="1" type="ordered locus">Desmer_2330</name>
</gene>
<dbReference type="HOGENOM" id="CLU_2914952_0_0_9"/>
<dbReference type="STRING" id="768704.Desmer_2330"/>
<reference evidence="1 2" key="1">
    <citation type="journal article" date="2012" name="J. Bacteriol.">
        <title>Complete genome sequences of Desulfosporosinus orientis DSM765T, Desulfosporosinus youngiae DSM17734T, Desulfosporosinus meridiei DSM13257T, and Desulfosporosinus acidiphilus DSM22704T.</title>
        <authorList>
            <person name="Pester M."/>
            <person name="Brambilla E."/>
            <person name="Alazard D."/>
            <person name="Rattei T."/>
            <person name="Weinmaier T."/>
            <person name="Han J."/>
            <person name="Lucas S."/>
            <person name="Lapidus A."/>
            <person name="Cheng J.F."/>
            <person name="Goodwin L."/>
            <person name="Pitluck S."/>
            <person name="Peters L."/>
            <person name="Ovchinnikova G."/>
            <person name="Teshima H."/>
            <person name="Detter J.C."/>
            <person name="Han C.S."/>
            <person name="Tapia R."/>
            <person name="Land M.L."/>
            <person name="Hauser L."/>
            <person name="Kyrpides N.C."/>
            <person name="Ivanova N.N."/>
            <person name="Pagani I."/>
            <person name="Huntmann M."/>
            <person name="Wei C.L."/>
            <person name="Davenport K.W."/>
            <person name="Daligault H."/>
            <person name="Chain P.S."/>
            <person name="Chen A."/>
            <person name="Mavromatis K."/>
            <person name="Markowitz V."/>
            <person name="Szeto E."/>
            <person name="Mikhailova N."/>
            <person name="Pati A."/>
            <person name="Wagner M."/>
            <person name="Woyke T."/>
            <person name="Ollivier B."/>
            <person name="Klenk H.P."/>
            <person name="Spring S."/>
            <person name="Loy A."/>
        </authorList>
    </citation>
    <scope>NUCLEOTIDE SEQUENCE [LARGE SCALE GENOMIC DNA]</scope>
    <source>
        <strain evidence="2">ATCC BAA-275 / DSM 13257 / NCIMB 13706 / S10</strain>
    </source>
</reference>
<dbReference type="EMBL" id="CP003629">
    <property type="protein sequence ID" value="AFQ44259.1"/>
    <property type="molecule type" value="Genomic_DNA"/>
</dbReference>
<name>J7IVS4_DESMD</name>
<accession>J7IVS4</accession>
<evidence type="ECO:0000313" key="2">
    <source>
        <dbReference type="Proteomes" id="UP000005262"/>
    </source>
</evidence>
<dbReference type="KEGG" id="dmi:Desmer_2330"/>
<protein>
    <submittedName>
        <fullName evidence="1">Uncharacterized protein</fullName>
    </submittedName>
</protein>
<keyword evidence="2" id="KW-1185">Reference proteome</keyword>